<protein>
    <recommendedName>
        <fullName evidence="1">J domain-containing protein</fullName>
    </recommendedName>
</protein>
<organism evidence="2">
    <name type="scientific">viral metagenome</name>
    <dbReference type="NCBI Taxonomy" id="1070528"/>
    <lineage>
        <taxon>unclassified sequences</taxon>
        <taxon>metagenomes</taxon>
        <taxon>organismal metagenomes</taxon>
    </lineage>
</organism>
<feature type="domain" description="J" evidence="1">
    <location>
        <begin position="5"/>
        <end position="43"/>
    </location>
</feature>
<dbReference type="InterPro" id="IPR036869">
    <property type="entry name" value="J_dom_sf"/>
</dbReference>
<proteinExistence type="predicted"/>
<dbReference type="SUPFAM" id="SSF46565">
    <property type="entry name" value="Chaperone J-domain"/>
    <property type="match status" value="1"/>
</dbReference>
<reference evidence="2" key="1">
    <citation type="journal article" date="2020" name="Nature">
        <title>Giant virus diversity and host interactions through global metagenomics.</title>
        <authorList>
            <person name="Schulz F."/>
            <person name="Roux S."/>
            <person name="Paez-Espino D."/>
            <person name="Jungbluth S."/>
            <person name="Walsh D.A."/>
            <person name="Denef V.J."/>
            <person name="McMahon K.D."/>
            <person name="Konstantinidis K.T."/>
            <person name="Eloe-Fadrosh E.A."/>
            <person name="Kyrpides N.C."/>
            <person name="Woyke T."/>
        </authorList>
    </citation>
    <scope>NUCLEOTIDE SEQUENCE</scope>
    <source>
        <strain evidence="2">GVMAG-S-1021933-23</strain>
    </source>
</reference>
<dbReference type="InterPro" id="IPR001623">
    <property type="entry name" value="DnaJ_domain"/>
</dbReference>
<dbReference type="Gene3D" id="1.10.287.110">
    <property type="entry name" value="DnaJ domain"/>
    <property type="match status" value="1"/>
</dbReference>
<dbReference type="AlphaFoldDB" id="A0A6C0AE98"/>
<dbReference type="Pfam" id="PF00226">
    <property type="entry name" value="DnaJ"/>
    <property type="match status" value="1"/>
</dbReference>
<evidence type="ECO:0000259" key="1">
    <source>
        <dbReference type="PROSITE" id="PS50076"/>
    </source>
</evidence>
<accession>A0A6C0AE98</accession>
<dbReference type="CDD" id="cd06257">
    <property type="entry name" value="DnaJ"/>
    <property type="match status" value="1"/>
</dbReference>
<name>A0A6C0AE98_9ZZZZ</name>
<dbReference type="PROSITE" id="PS50076">
    <property type="entry name" value="DNAJ_2"/>
    <property type="match status" value="1"/>
</dbReference>
<dbReference type="EMBL" id="MN740594">
    <property type="protein sequence ID" value="QHS78058.1"/>
    <property type="molecule type" value="Genomic_DNA"/>
</dbReference>
<sequence length="43" mass="4961">MDENRAHIILGVNNYNTKNEIKKIYKKLALKHHPDKNSGNEGN</sequence>
<evidence type="ECO:0000313" key="2">
    <source>
        <dbReference type="EMBL" id="QHS78058.1"/>
    </source>
</evidence>
<dbReference type="PRINTS" id="PR00625">
    <property type="entry name" value="JDOMAIN"/>
</dbReference>